<dbReference type="AlphaFoldDB" id="A0A2A9EDA2"/>
<keyword evidence="1" id="KW-0812">Transmembrane</keyword>
<keyword evidence="1" id="KW-1133">Transmembrane helix</keyword>
<dbReference type="EMBL" id="PDJH01000001">
    <property type="protein sequence ID" value="PFG36783.1"/>
    <property type="molecule type" value="Genomic_DNA"/>
</dbReference>
<comment type="caution">
    <text evidence="2">The sequence shown here is derived from an EMBL/GenBank/DDBJ whole genome shotgun (WGS) entry which is preliminary data.</text>
</comment>
<feature type="transmembrane region" description="Helical" evidence="1">
    <location>
        <begin position="108"/>
        <end position="129"/>
    </location>
</feature>
<dbReference type="RefSeq" id="WP_098457930.1">
    <property type="nucleotide sequence ID" value="NZ_PDJH01000001.1"/>
</dbReference>
<sequence length="160" mass="16193">MSGNSIVMNVRRDRASTTLTAAGRSTRTRLRSRVVAAALGIEVLAAGWLIMVLASRAIAAAGLDGTASAGVLSRTAVIVAAIVLAGALASTAEALWTGRLTRTPAVVHAVRTWAAALVVAAHAVTTLGALTRESWLVALVSAAVCAAVVVTWSAEPGVRS</sequence>
<name>A0A2A9EDA2_9MICO</name>
<keyword evidence="3" id="KW-1185">Reference proteome</keyword>
<evidence type="ECO:0000313" key="3">
    <source>
        <dbReference type="Proteomes" id="UP000221394"/>
    </source>
</evidence>
<gene>
    <name evidence="2" type="ORF">ATL41_1522</name>
</gene>
<evidence type="ECO:0000256" key="1">
    <source>
        <dbReference type="SAM" id="Phobius"/>
    </source>
</evidence>
<feature type="transmembrane region" description="Helical" evidence="1">
    <location>
        <begin position="75"/>
        <end position="96"/>
    </location>
</feature>
<evidence type="ECO:0000313" key="2">
    <source>
        <dbReference type="EMBL" id="PFG36783.1"/>
    </source>
</evidence>
<feature type="transmembrane region" description="Helical" evidence="1">
    <location>
        <begin position="34"/>
        <end position="55"/>
    </location>
</feature>
<protein>
    <submittedName>
        <fullName evidence="2">Uncharacterized protein</fullName>
    </submittedName>
</protein>
<reference evidence="2 3" key="1">
    <citation type="submission" date="2017-10" db="EMBL/GenBank/DDBJ databases">
        <title>Sequencing the genomes of 1000 actinobacteria strains.</title>
        <authorList>
            <person name="Klenk H.-P."/>
        </authorList>
    </citation>
    <scope>NUCLEOTIDE SEQUENCE [LARGE SCALE GENOMIC DNA]</scope>
    <source>
        <strain evidence="2 3">DSM 21574</strain>
    </source>
</reference>
<feature type="transmembrane region" description="Helical" evidence="1">
    <location>
        <begin position="135"/>
        <end position="154"/>
    </location>
</feature>
<accession>A0A2A9EDA2</accession>
<proteinExistence type="predicted"/>
<keyword evidence="1" id="KW-0472">Membrane</keyword>
<organism evidence="2 3">
    <name type="scientific">Flavimobilis soli</name>
    <dbReference type="NCBI Taxonomy" id="442709"/>
    <lineage>
        <taxon>Bacteria</taxon>
        <taxon>Bacillati</taxon>
        <taxon>Actinomycetota</taxon>
        <taxon>Actinomycetes</taxon>
        <taxon>Micrococcales</taxon>
        <taxon>Jonesiaceae</taxon>
        <taxon>Flavimobilis</taxon>
    </lineage>
</organism>
<dbReference type="Proteomes" id="UP000221394">
    <property type="component" value="Unassembled WGS sequence"/>
</dbReference>